<dbReference type="Proteomes" id="UP000198855">
    <property type="component" value="Unassembled WGS sequence"/>
</dbReference>
<dbReference type="RefSeq" id="WP_091189734.1">
    <property type="nucleotide sequence ID" value="NZ_FOMT01000006.1"/>
</dbReference>
<dbReference type="PANTHER" id="PTHR43355:SF2">
    <property type="entry name" value="FLAVIN REDUCTASE (NADPH)"/>
    <property type="match status" value="1"/>
</dbReference>
<protein>
    <submittedName>
        <fullName evidence="2">Putative NADH-flavin reductase</fullName>
    </submittedName>
</protein>
<dbReference type="InterPro" id="IPR016040">
    <property type="entry name" value="NAD(P)-bd_dom"/>
</dbReference>
<dbReference type="PANTHER" id="PTHR43355">
    <property type="entry name" value="FLAVIN REDUCTASE (NADPH)"/>
    <property type="match status" value="1"/>
</dbReference>
<evidence type="ECO:0000313" key="3">
    <source>
        <dbReference type="Proteomes" id="UP000198855"/>
    </source>
</evidence>
<dbReference type="EMBL" id="FOMT01000006">
    <property type="protein sequence ID" value="SFF21294.1"/>
    <property type="molecule type" value="Genomic_DNA"/>
</dbReference>
<sequence length="209" mass="22388">MNIAIFGATGRVGHLICAHSLEDGHTVTALARTPEKLKNLAERNASLKIVEGNAVQVEAIRKTLQGADAVISALSTDGGSVLSDSLPLILASMKQLGIKRIVAIGTAGVLDSRVEPGLLRYQSSESRRTLTRAAEEHHAAFRLLEESGLDWTLVCPTYLPDGPAEGGYRVEHNYLPENGARITTGDTAAFAYAQLFSEQYSRARAGIAY</sequence>
<gene>
    <name evidence="2" type="ORF">SAMN05216378_5491</name>
</gene>
<dbReference type="STRING" id="1045775.SAMN05216378_5491"/>
<accession>A0A1I2GTM5</accession>
<dbReference type="InterPro" id="IPR051606">
    <property type="entry name" value="Polyketide_Oxido-like"/>
</dbReference>
<dbReference type="OrthoDB" id="9785372at2"/>
<proteinExistence type="predicted"/>
<dbReference type="SUPFAM" id="SSF51735">
    <property type="entry name" value="NAD(P)-binding Rossmann-fold domains"/>
    <property type="match status" value="1"/>
</dbReference>
<organism evidence="2 3">
    <name type="scientific">Paenibacillus catalpae</name>
    <dbReference type="NCBI Taxonomy" id="1045775"/>
    <lineage>
        <taxon>Bacteria</taxon>
        <taxon>Bacillati</taxon>
        <taxon>Bacillota</taxon>
        <taxon>Bacilli</taxon>
        <taxon>Bacillales</taxon>
        <taxon>Paenibacillaceae</taxon>
        <taxon>Paenibacillus</taxon>
    </lineage>
</organism>
<dbReference type="GO" id="GO:0016646">
    <property type="term" value="F:oxidoreductase activity, acting on the CH-NH group of donors, NAD or NADP as acceptor"/>
    <property type="evidence" value="ECO:0007669"/>
    <property type="project" value="TreeGrafter"/>
</dbReference>
<name>A0A1I2GTM5_9BACL</name>
<evidence type="ECO:0000259" key="1">
    <source>
        <dbReference type="Pfam" id="PF13460"/>
    </source>
</evidence>
<dbReference type="InterPro" id="IPR036291">
    <property type="entry name" value="NAD(P)-bd_dom_sf"/>
</dbReference>
<evidence type="ECO:0000313" key="2">
    <source>
        <dbReference type="EMBL" id="SFF21294.1"/>
    </source>
</evidence>
<dbReference type="Pfam" id="PF13460">
    <property type="entry name" value="NAD_binding_10"/>
    <property type="match status" value="1"/>
</dbReference>
<keyword evidence="3" id="KW-1185">Reference proteome</keyword>
<dbReference type="Gene3D" id="3.40.50.720">
    <property type="entry name" value="NAD(P)-binding Rossmann-like Domain"/>
    <property type="match status" value="1"/>
</dbReference>
<dbReference type="AlphaFoldDB" id="A0A1I2GTM5"/>
<reference evidence="3" key="1">
    <citation type="submission" date="2016-10" db="EMBL/GenBank/DDBJ databases">
        <authorList>
            <person name="Varghese N."/>
            <person name="Submissions S."/>
        </authorList>
    </citation>
    <scope>NUCLEOTIDE SEQUENCE [LARGE SCALE GENOMIC DNA]</scope>
    <source>
        <strain evidence="3">CGMCC 1.10784</strain>
    </source>
</reference>
<dbReference type="CDD" id="cd05244">
    <property type="entry name" value="BVR-B_like_SDR_a"/>
    <property type="match status" value="1"/>
</dbReference>
<feature type="domain" description="NAD(P)-binding" evidence="1">
    <location>
        <begin position="7"/>
        <end position="196"/>
    </location>
</feature>